<evidence type="ECO:0000313" key="5">
    <source>
        <dbReference type="EMBL" id="CAB4568698.1"/>
    </source>
</evidence>
<dbReference type="PROSITE" id="PS00356">
    <property type="entry name" value="HTH_LACI_1"/>
    <property type="match status" value="1"/>
</dbReference>
<dbReference type="InterPro" id="IPR010982">
    <property type="entry name" value="Lambda_DNA-bd_dom_sf"/>
</dbReference>
<dbReference type="Pfam" id="PF13377">
    <property type="entry name" value="Peripla_BP_3"/>
    <property type="match status" value="1"/>
</dbReference>
<dbReference type="PRINTS" id="PR00036">
    <property type="entry name" value="HTHLACI"/>
</dbReference>
<dbReference type="Pfam" id="PF00356">
    <property type="entry name" value="LacI"/>
    <property type="match status" value="1"/>
</dbReference>
<dbReference type="Gene3D" id="1.10.260.40">
    <property type="entry name" value="lambda repressor-like DNA-binding domains"/>
    <property type="match status" value="1"/>
</dbReference>
<keyword evidence="3" id="KW-0804">Transcription</keyword>
<feature type="domain" description="HTH lacI-type" evidence="4">
    <location>
        <begin position="15"/>
        <end position="69"/>
    </location>
</feature>
<proteinExistence type="predicted"/>
<dbReference type="SMART" id="SM00354">
    <property type="entry name" value="HTH_LACI"/>
    <property type="match status" value="1"/>
</dbReference>
<accession>A0A6J6E5L4</accession>
<dbReference type="EMBL" id="CAEZSR010000086">
    <property type="protein sequence ID" value="CAB4568698.1"/>
    <property type="molecule type" value="Genomic_DNA"/>
</dbReference>
<dbReference type="PROSITE" id="PS50932">
    <property type="entry name" value="HTH_LACI_2"/>
    <property type="match status" value="1"/>
</dbReference>
<dbReference type="Gene3D" id="3.40.50.2300">
    <property type="match status" value="2"/>
</dbReference>
<dbReference type="CDD" id="cd01392">
    <property type="entry name" value="HTH_LacI"/>
    <property type="match status" value="1"/>
</dbReference>
<evidence type="ECO:0000259" key="4">
    <source>
        <dbReference type="PROSITE" id="PS50932"/>
    </source>
</evidence>
<evidence type="ECO:0000256" key="3">
    <source>
        <dbReference type="ARBA" id="ARBA00023163"/>
    </source>
</evidence>
<dbReference type="PANTHER" id="PTHR30146:SF109">
    <property type="entry name" value="HTH-TYPE TRANSCRIPTIONAL REGULATOR GALS"/>
    <property type="match status" value="1"/>
</dbReference>
<gene>
    <name evidence="5" type="ORF">UFOPK1493_02254</name>
</gene>
<dbReference type="GO" id="GO:0003700">
    <property type="term" value="F:DNA-binding transcription factor activity"/>
    <property type="evidence" value="ECO:0007669"/>
    <property type="project" value="TreeGrafter"/>
</dbReference>
<dbReference type="CDD" id="cd06267">
    <property type="entry name" value="PBP1_LacI_sugar_binding-like"/>
    <property type="match status" value="1"/>
</dbReference>
<dbReference type="SUPFAM" id="SSF47413">
    <property type="entry name" value="lambda repressor-like DNA-binding domains"/>
    <property type="match status" value="1"/>
</dbReference>
<dbReference type="InterPro" id="IPR046335">
    <property type="entry name" value="LacI/GalR-like_sensor"/>
</dbReference>
<keyword evidence="1" id="KW-0805">Transcription regulation</keyword>
<dbReference type="GO" id="GO:0000976">
    <property type="term" value="F:transcription cis-regulatory region binding"/>
    <property type="evidence" value="ECO:0007669"/>
    <property type="project" value="TreeGrafter"/>
</dbReference>
<reference evidence="5" key="1">
    <citation type="submission" date="2020-05" db="EMBL/GenBank/DDBJ databases">
        <authorList>
            <person name="Chiriac C."/>
            <person name="Salcher M."/>
            <person name="Ghai R."/>
            <person name="Kavagutti S V."/>
        </authorList>
    </citation>
    <scope>NUCLEOTIDE SEQUENCE</scope>
</reference>
<organism evidence="5">
    <name type="scientific">freshwater metagenome</name>
    <dbReference type="NCBI Taxonomy" id="449393"/>
    <lineage>
        <taxon>unclassified sequences</taxon>
        <taxon>metagenomes</taxon>
        <taxon>ecological metagenomes</taxon>
    </lineage>
</organism>
<evidence type="ECO:0000256" key="1">
    <source>
        <dbReference type="ARBA" id="ARBA00023015"/>
    </source>
</evidence>
<dbReference type="InterPro" id="IPR000843">
    <property type="entry name" value="HTH_LacI"/>
</dbReference>
<dbReference type="AlphaFoldDB" id="A0A6J6E5L4"/>
<protein>
    <submittedName>
        <fullName evidence="5">Unannotated protein</fullName>
    </submittedName>
</protein>
<evidence type="ECO:0000256" key="2">
    <source>
        <dbReference type="ARBA" id="ARBA00023125"/>
    </source>
</evidence>
<dbReference type="PANTHER" id="PTHR30146">
    <property type="entry name" value="LACI-RELATED TRANSCRIPTIONAL REPRESSOR"/>
    <property type="match status" value="1"/>
</dbReference>
<dbReference type="InterPro" id="IPR028082">
    <property type="entry name" value="Peripla_BP_I"/>
</dbReference>
<sequence>MIHEPAIAAPPVGRATIEDVAREAGVSTATVSRALRHHPYVAESTRQRVLSAVERLQYVANANAARLASGQSRTVGMVAPMLTSWYTSELTVGVEEVLTQARFDLLIGTANSAARERIFRGDARFQQRVDGVILVDVFCGEEAAGRLAEMDTPVVVLGEQLSRLTSVSIDNSRGARLAAKHLLELGHTRIALVGGHTNLDVAKNVPTERTAGFRDTLAAAGLRVQPQYLQDGDFTIAGGRDAMQRLLQLPKPPTAVFFLSDEMAFGALQAVREAGLRVGHDVSIVGFDDHPVAEAMGLTTVRQPVRDIGRLGARLMLDALDGYAPTRHHPIEVSLIERISTGRPA</sequence>
<dbReference type="SUPFAM" id="SSF53822">
    <property type="entry name" value="Periplasmic binding protein-like I"/>
    <property type="match status" value="1"/>
</dbReference>
<keyword evidence="2" id="KW-0238">DNA-binding</keyword>
<name>A0A6J6E5L4_9ZZZZ</name>